<evidence type="ECO:0000313" key="3">
    <source>
        <dbReference type="Proteomes" id="UP000622475"/>
    </source>
</evidence>
<protein>
    <submittedName>
        <fullName evidence="2">Uncharacterized protein</fullName>
    </submittedName>
</protein>
<gene>
    <name evidence="2" type="ORF">IRJ16_03525</name>
</gene>
<dbReference type="EMBL" id="JADFFL010000001">
    <property type="protein sequence ID" value="MBE9660942.1"/>
    <property type="molecule type" value="Genomic_DNA"/>
</dbReference>
<keyword evidence="3" id="KW-1185">Reference proteome</keyword>
<keyword evidence="1" id="KW-0472">Membrane</keyword>
<sequence>MPTRSSLSLAGFILLIIATYFPLLRPFGLRSMNMFDLSMPFGMVVLLAALMGLLGVVLKQRALAKFCGWISLFLIFLLLIASYLKIHNAFSFIPFKGIAGFLTRQIKFKWGWWALFGGSALAILGNATGVLKPDKSFK</sequence>
<evidence type="ECO:0000256" key="1">
    <source>
        <dbReference type="SAM" id="Phobius"/>
    </source>
</evidence>
<comment type="caution">
    <text evidence="2">The sequence shown here is derived from an EMBL/GenBank/DDBJ whole genome shotgun (WGS) entry which is preliminary data.</text>
</comment>
<accession>A0A929KTL6</accession>
<keyword evidence="1" id="KW-1133">Transmembrane helix</keyword>
<dbReference type="RefSeq" id="WP_194110127.1">
    <property type="nucleotide sequence ID" value="NZ_JADFFL010000001.1"/>
</dbReference>
<proteinExistence type="predicted"/>
<feature type="transmembrane region" description="Helical" evidence="1">
    <location>
        <begin position="37"/>
        <end position="58"/>
    </location>
</feature>
<dbReference type="AlphaFoldDB" id="A0A929KTL6"/>
<evidence type="ECO:0000313" key="2">
    <source>
        <dbReference type="EMBL" id="MBE9660942.1"/>
    </source>
</evidence>
<reference evidence="2" key="1">
    <citation type="submission" date="2020-10" db="EMBL/GenBank/DDBJ databases">
        <title>Mucilaginibacter mali sp. nov., isolated from rhizosphere soil of apple orchard.</title>
        <authorList>
            <person name="Lee J.-S."/>
            <person name="Kim H.S."/>
            <person name="Kim J.-S."/>
        </authorList>
    </citation>
    <scope>NUCLEOTIDE SEQUENCE</scope>
    <source>
        <strain evidence="2">KCTC 22746</strain>
    </source>
</reference>
<name>A0A929KTL6_9SPHI</name>
<keyword evidence="1" id="KW-0812">Transmembrane</keyword>
<organism evidence="2 3">
    <name type="scientific">Mucilaginibacter myungsuensis</name>
    <dbReference type="NCBI Taxonomy" id="649104"/>
    <lineage>
        <taxon>Bacteria</taxon>
        <taxon>Pseudomonadati</taxon>
        <taxon>Bacteroidota</taxon>
        <taxon>Sphingobacteriia</taxon>
        <taxon>Sphingobacteriales</taxon>
        <taxon>Sphingobacteriaceae</taxon>
        <taxon>Mucilaginibacter</taxon>
    </lineage>
</organism>
<feature type="transmembrane region" description="Helical" evidence="1">
    <location>
        <begin position="110"/>
        <end position="131"/>
    </location>
</feature>
<dbReference type="Proteomes" id="UP000622475">
    <property type="component" value="Unassembled WGS sequence"/>
</dbReference>
<feature type="transmembrane region" description="Helical" evidence="1">
    <location>
        <begin position="70"/>
        <end position="90"/>
    </location>
</feature>
<feature type="transmembrane region" description="Helical" evidence="1">
    <location>
        <begin position="7"/>
        <end position="25"/>
    </location>
</feature>